<dbReference type="SUPFAM" id="SSF81822">
    <property type="entry name" value="RuBisCo LSMT C-terminal, substrate-binding domain"/>
    <property type="match status" value="1"/>
</dbReference>
<keyword evidence="10" id="KW-1185">Reference proteome</keyword>
<evidence type="ECO:0000313" key="10">
    <source>
        <dbReference type="Proteomes" id="UP001360953"/>
    </source>
</evidence>
<dbReference type="InterPro" id="IPR036464">
    <property type="entry name" value="Rubisco_LSMT_subst-bd_sf"/>
</dbReference>
<comment type="function">
    <text evidence="6">S-adenosyl-L-methionine-dependent protein-lysine N-methyltransferase that monomethylates 60S ribosomal protein L42.</text>
</comment>
<dbReference type="Gene3D" id="3.90.1410.10">
    <property type="entry name" value="set domain protein methyltransferase, domain 1"/>
    <property type="match status" value="1"/>
</dbReference>
<dbReference type="GeneID" id="92026617"/>
<dbReference type="Proteomes" id="UP001360953">
    <property type="component" value="Unassembled WGS sequence"/>
</dbReference>
<dbReference type="InterPro" id="IPR050600">
    <property type="entry name" value="SETD3_SETD6_MTase"/>
</dbReference>
<dbReference type="InterPro" id="IPR001214">
    <property type="entry name" value="SET_dom"/>
</dbReference>
<dbReference type="PANTHER" id="PTHR13271">
    <property type="entry name" value="UNCHARACTERIZED PUTATIVE METHYLTRANSFERASE"/>
    <property type="match status" value="1"/>
</dbReference>
<dbReference type="SUPFAM" id="SSF82199">
    <property type="entry name" value="SET domain"/>
    <property type="match status" value="1"/>
</dbReference>
<dbReference type="InterPro" id="IPR046341">
    <property type="entry name" value="SET_dom_sf"/>
</dbReference>
<dbReference type="InterPro" id="IPR015353">
    <property type="entry name" value="Rubisco_LSMT_subst-bd"/>
</dbReference>
<dbReference type="InterPro" id="IPR044430">
    <property type="entry name" value="SETD6_SET"/>
</dbReference>
<comment type="subcellular location">
    <subcellularLocation>
        <location evidence="1 6">Nucleus</location>
    </subcellularLocation>
</comment>
<dbReference type="RefSeq" id="XP_066651101.1">
    <property type="nucleotide sequence ID" value="XM_066793711.1"/>
</dbReference>
<dbReference type="InterPro" id="IPR011383">
    <property type="entry name" value="N-lys_methylase_SETD6"/>
</dbReference>
<evidence type="ECO:0000256" key="6">
    <source>
        <dbReference type="PIRNR" id="PIRNR011771"/>
    </source>
</evidence>
<name>A0ABR1L7S7_9PEZI</name>
<comment type="caution">
    <text evidence="9">The sequence shown here is derived from an EMBL/GenBank/DDBJ whole genome shotgun (WGS) entry which is preliminary data.</text>
</comment>
<comment type="similarity">
    <text evidence="6">Belongs to the class V-like SAM-binding methyltransferase superfamily. Histone-lysine methyltransferase family. SETD6 subfamily.</text>
</comment>
<dbReference type="PIRSF" id="PIRSF011771">
    <property type="entry name" value="RMS1_SET"/>
    <property type="match status" value="1"/>
</dbReference>
<keyword evidence="3 6" id="KW-0808">Transferase</keyword>
<feature type="region of interest" description="Disordered" evidence="7">
    <location>
        <begin position="447"/>
        <end position="466"/>
    </location>
</feature>
<dbReference type="Pfam" id="PF00856">
    <property type="entry name" value="SET"/>
    <property type="match status" value="1"/>
</dbReference>
<dbReference type="Gene3D" id="3.90.1420.10">
    <property type="entry name" value="Rubisco LSMT, substrate-binding domain"/>
    <property type="match status" value="1"/>
</dbReference>
<organism evidence="9 10">
    <name type="scientific">Phyllosticta citribraziliensis</name>
    <dbReference type="NCBI Taxonomy" id="989973"/>
    <lineage>
        <taxon>Eukaryota</taxon>
        <taxon>Fungi</taxon>
        <taxon>Dikarya</taxon>
        <taxon>Ascomycota</taxon>
        <taxon>Pezizomycotina</taxon>
        <taxon>Dothideomycetes</taxon>
        <taxon>Dothideomycetes incertae sedis</taxon>
        <taxon>Botryosphaeriales</taxon>
        <taxon>Phyllostictaceae</taxon>
        <taxon>Phyllosticta</taxon>
    </lineage>
</organism>
<reference evidence="9 10" key="1">
    <citation type="submission" date="2024-04" db="EMBL/GenBank/DDBJ databases">
        <title>Phyllosticta paracitricarpa is synonymous to the EU quarantine fungus P. citricarpa based on phylogenomic analyses.</title>
        <authorList>
            <consortium name="Lawrence Berkeley National Laboratory"/>
            <person name="Van ingen-buijs V.A."/>
            <person name="Van westerhoven A.C."/>
            <person name="Haridas S."/>
            <person name="Skiadas P."/>
            <person name="Martin F."/>
            <person name="Groenewald J.Z."/>
            <person name="Crous P.W."/>
            <person name="Seidl M.F."/>
        </authorList>
    </citation>
    <scope>NUCLEOTIDE SEQUENCE [LARGE SCALE GENOMIC DNA]</scope>
    <source>
        <strain evidence="9 10">CPC 17464</strain>
    </source>
</reference>
<keyword evidence="2 6" id="KW-0489">Methyltransferase</keyword>
<dbReference type="PANTHER" id="PTHR13271:SF34">
    <property type="entry name" value="N-LYSINE METHYLTRANSFERASE SETD6"/>
    <property type="match status" value="1"/>
</dbReference>
<sequence length="466" mass="51521">MVGSDDFEARSADFLSWLSSRSCTVSPKIQLADLRRHGAGRGVVAIQDIAEGEALFSIPRSNILSAATSSLSTAAPQVLDQLDPWSSLIVTMIYEYLRGSDGAWKPYFDVLPVSFNTLMFWSQEELANLQASAVTQKIGKAHADETFKEAIIPLIRNHAGAFFPDGTGTSVSDDELLALAHRMGSTIMAYAFDIEQEDNAGKDVDEDGYASEEEEADLPKGMVPLADMLNADADKNNARLHYGADALTMEALRDIRAGEELFNDYGPLPRSDLLRRYGYVTSLYEKYDVVELQTELIVGVARGEGRLSADELDAKLGYLEEEGLQEAGYDIHRNPLDPEDEFSIFDEEMRVLLATLLLPQAEFERIKRKGKLPKPNVTHEMAQILQKAVQLRKSQYQTSLEEDRRLTSSGVSSPRLKMALAVRIGEKAILAMAGQVLERALEQGNLLKRNGDDDDGNGAAKRRKID</sequence>
<dbReference type="CDD" id="cd19178">
    <property type="entry name" value="SET_SETD6"/>
    <property type="match status" value="1"/>
</dbReference>
<dbReference type="EC" id="2.1.1.-" evidence="6"/>
<proteinExistence type="inferred from homology"/>
<dbReference type="PROSITE" id="PS50280">
    <property type="entry name" value="SET"/>
    <property type="match status" value="1"/>
</dbReference>
<dbReference type="EMBL" id="JBBPEH010000012">
    <property type="protein sequence ID" value="KAK7531277.1"/>
    <property type="molecule type" value="Genomic_DNA"/>
</dbReference>
<evidence type="ECO:0000256" key="5">
    <source>
        <dbReference type="ARBA" id="ARBA00023242"/>
    </source>
</evidence>
<evidence type="ECO:0000256" key="7">
    <source>
        <dbReference type="SAM" id="MobiDB-lite"/>
    </source>
</evidence>
<protein>
    <recommendedName>
        <fullName evidence="6">Ribosomal lysine N-methyltransferase 4</fullName>
        <ecNumber evidence="6">2.1.1.-</ecNumber>
    </recommendedName>
</protein>
<evidence type="ECO:0000256" key="1">
    <source>
        <dbReference type="ARBA" id="ARBA00004123"/>
    </source>
</evidence>
<evidence type="ECO:0000256" key="2">
    <source>
        <dbReference type="ARBA" id="ARBA00022603"/>
    </source>
</evidence>
<dbReference type="Pfam" id="PF09273">
    <property type="entry name" value="Rubis-subs-bind"/>
    <property type="match status" value="1"/>
</dbReference>
<accession>A0ABR1L7S7</accession>
<keyword evidence="4 6" id="KW-0949">S-adenosyl-L-methionine</keyword>
<gene>
    <name evidence="9" type="ORF">J3D65DRAFT_109555</name>
</gene>
<keyword evidence="5 6" id="KW-0539">Nucleus</keyword>
<evidence type="ECO:0000313" key="9">
    <source>
        <dbReference type="EMBL" id="KAK7531277.1"/>
    </source>
</evidence>
<evidence type="ECO:0000256" key="4">
    <source>
        <dbReference type="ARBA" id="ARBA00022691"/>
    </source>
</evidence>
<evidence type="ECO:0000256" key="3">
    <source>
        <dbReference type="ARBA" id="ARBA00022679"/>
    </source>
</evidence>
<feature type="domain" description="SET" evidence="8">
    <location>
        <begin position="27"/>
        <end position="266"/>
    </location>
</feature>
<evidence type="ECO:0000259" key="8">
    <source>
        <dbReference type="PROSITE" id="PS50280"/>
    </source>
</evidence>